<dbReference type="SUPFAM" id="SSF46785">
    <property type="entry name" value="Winged helix' DNA-binding domain"/>
    <property type="match status" value="1"/>
</dbReference>
<feature type="domain" description="Transcription regulator PadR N-terminal" evidence="2">
    <location>
        <begin position="15"/>
        <end position="89"/>
    </location>
</feature>
<feature type="region of interest" description="Disordered" evidence="1">
    <location>
        <begin position="184"/>
        <end position="209"/>
    </location>
</feature>
<organism evidence="3 4">
    <name type="scientific">Paenarthrobacter aurescens</name>
    <name type="common">Arthrobacter aurescens</name>
    <dbReference type="NCBI Taxonomy" id="43663"/>
    <lineage>
        <taxon>Bacteria</taxon>
        <taxon>Bacillati</taxon>
        <taxon>Actinomycetota</taxon>
        <taxon>Actinomycetes</taxon>
        <taxon>Micrococcales</taxon>
        <taxon>Micrococcaceae</taxon>
        <taxon>Paenarthrobacter</taxon>
    </lineage>
</organism>
<dbReference type="AlphaFoldDB" id="A0A4Y3NC26"/>
<name>A0A4Y3NC26_PAEAU</name>
<dbReference type="GeneID" id="97301823"/>
<dbReference type="Pfam" id="PF03551">
    <property type="entry name" value="PadR"/>
    <property type="match status" value="1"/>
</dbReference>
<dbReference type="OrthoDB" id="8443918at2"/>
<dbReference type="InterPro" id="IPR005149">
    <property type="entry name" value="Tscrpt_reg_PadR_N"/>
</dbReference>
<dbReference type="PANTHER" id="PTHR33169">
    <property type="entry name" value="PADR-FAMILY TRANSCRIPTIONAL REGULATOR"/>
    <property type="match status" value="1"/>
</dbReference>
<dbReference type="Proteomes" id="UP000317715">
    <property type="component" value="Unassembled WGS sequence"/>
</dbReference>
<gene>
    <name evidence="3" type="ORF">AAU01_07000</name>
</gene>
<reference evidence="3 4" key="1">
    <citation type="submission" date="2019-06" db="EMBL/GenBank/DDBJ databases">
        <title>Whole genome shotgun sequence of Paenarthrobacter aurescens NBRC 12136.</title>
        <authorList>
            <person name="Hosoyama A."/>
            <person name="Uohara A."/>
            <person name="Ohji S."/>
            <person name="Ichikawa N."/>
        </authorList>
    </citation>
    <scope>NUCLEOTIDE SEQUENCE [LARGE SCALE GENOMIC DNA]</scope>
    <source>
        <strain evidence="3 4">NBRC 12136</strain>
    </source>
</reference>
<evidence type="ECO:0000313" key="3">
    <source>
        <dbReference type="EMBL" id="GEB17945.1"/>
    </source>
</evidence>
<comment type="caution">
    <text evidence="3">The sequence shown here is derived from an EMBL/GenBank/DDBJ whole genome shotgun (WGS) entry which is preliminary data.</text>
</comment>
<keyword evidence="4" id="KW-1185">Reference proteome</keyword>
<dbReference type="RefSeq" id="WP_141281661.1">
    <property type="nucleotide sequence ID" value="NZ_BAAAWK010000001.1"/>
</dbReference>
<dbReference type="Gene3D" id="1.10.10.10">
    <property type="entry name" value="Winged helix-like DNA-binding domain superfamily/Winged helix DNA-binding domain"/>
    <property type="match status" value="1"/>
</dbReference>
<dbReference type="PANTHER" id="PTHR33169:SF27">
    <property type="entry name" value="TRANSCRIPTIONAL REGULATOR PADR FAMILY PROTEIN"/>
    <property type="match status" value="1"/>
</dbReference>
<evidence type="ECO:0000256" key="1">
    <source>
        <dbReference type="SAM" id="MobiDB-lite"/>
    </source>
</evidence>
<dbReference type="InterPro" id="IPR036390">
    <property type="entry name" value="WH_DNA-bd_sf"/>
</dbReference>
<evidence type="ECO:0000313" key="4">
    <source>
        <dbReference type="Proteomes" id="UP000317715"/>
    </source>
</evidence>
<protein>
    <submittedName>
        <fullName evidence="3">PadR family transcriptional regulator</fullName>
    </submittedName>
</protein>
<dbReference type="InterPro" id="IPR036388">
    <property type="entry name" value="WH-like_DNA-bd_sf"/>
</dbReference>
<evidence type="ECO:0000259" key="2">
    <source>
        <dbReference type="Pfam" id="PF03551"/>
    </source>
</evidence>
<dbReference type="InterPro" id="IPR052509">
    <property type="entry name" value="Metal_resp_DNA-bind_regulator"/>
</dbReference>
<accession>A0A4Y3NC26</accession>
<dbReference type="EMBL" id="BJMD01000003">
    <property type="protein sequence ID" value="GEB17945.1"/>
    <property type="molecule type" value="Genomic_DNA"/>
</dbReference>
<proteinExistence type="predicted"/>
<feature type="compositionally biased region" description="Basic and acidic residues" evidence="1">
    <location>
        <begin position="186"/>
        <end position="209"/>
    </location>
</feature>
<sequence>MPKVAELTPLGVASLALLAEEPMHPYEMYQVLMARHEDRLVKVRPGTLYHAVGRLEENGLVEATGTGREGNRPERTTYRITTAGHEALDARLQAMLSTPVNEYPVFPHAIAEAHHLPVAVVTELLEERVVALNADLDFLVQAEATVTARGLDRKYWIDITYQQAMRRTEIAWIRGLLEELGNGRLPWDEPHPTPAELSHKPKESLGKRS</sequence>